<keyword evidence="1" id="KW-1133">Transmembrane helix</keyword>
<proteinExistence type="predicted"/>
<feature type="transmembrane region" description="Helical" evidence="1">
    <location>
        <begin position="90"/>
        <end position="113"/>
    </location>
</feature>
<gene>
    <name evidence="2" type="ORF">ENU41_04000</name>
</gene>
<evidence type="ECO:0000256" key="1">
    <source>
        <dbReference type="SAM" id="Phobius"/>
    </source>
</evidence>
<organism evidence="2">
    <name type="scientific">Ignisphaera aggregans</name>
    <dbReference type="NCBI Taxonomy" id="334771"/>
    <lineage>
        <taxon>Archaea</taxon>
        <taxon>Thermoproteota</taxon>
        <taxon>Thermoprotei</taxon>
        <taxon>Desulfurococcales</taxon>
        <taxon>Desulfurococcaceae</taxon>
        <taxon>Ignisphaera</taxon>
    </lineage>
</organism>
<evidence type="ECO:0000313" key="2">
    <source>
        <dbReference type="EMBL" id="HGQ35825.1"/>
    </source>
</evidence>
<accession>A0A832CSK1</accession>
<name>A0A832CSK1_9CREN</name>
<protein>
    <submittedName>
        <fullName evidence="2">Uncharacterized protein</fullName>
    </submittedName>
</protein>
<sequence length="147" mass="17501">MFRRDFRYRTREVIEVFLEKDVTNPGKALTIQELGLWHGSEHALRWLIKLGVVVEINGRYYLDKERLRQVVNEFKERHGVAKYRYNVLRILLMLPLGPIIAMVTYIILIFIGIKPFPGLFLIVLVITSILVNIIRIYYIRSRIKFRL</sequence>
<reference evidence="2" key="1">
    <citation type="journal article" date="2020" name="mSystems">
        <title>Genome- and Community-Level Interaction Insights into Carbon Utilization and Element Cycling Functions of Hydrothermarchaeota in Hydrothermal Sediment.</title>
        <authorList>
            <person name="Zhou Z."/>
            <person name="Liu Y."/>
            <person name="Xu W."/>
            <person name="Pan J."/>
            <person name="Luo Z.H."/>
            <person name="Li M."/>
        </authorList>
    </citation>
    <scope>NUCLEOTIDE SEQUENCE</scope>
    <source>
        <strain evidence="2">SpSt-667</strain>
    </source>
</reference>
<comment type="caution">
    <text evidence="2">The sequence shown here is derived from an EMBL/GenBank/DDBJ whole genome shotgun (WGS) entry which is preliminary data.</text>
</comment>
<keyword evidence="1" id="KW-0472">Membrane</keyword>
<keyword evidence="1" id="KW-0812">Transmembrane</keyword>
<dbReference type="EMBL" id="DTCK01000022">
    <property type="protein sequence ID" value="HGQ35825.1"/>
    <property type="molecule type" value="Genomic_DNA"/>
</dbReference>
<feature type="transmembrane region" description="Helical" evidence="1">
    <location>
        <begin position="119"/>
        <end position="138"/>
    </location>
</feature>
<dbReference type="AlphaFoldDB" id="A0A832CSK1"/>